<accession>A0A2A8CWX0</accession>
<proteinExistence type="predicted"/>
<dbReference type="AlphaFoldDB" id="A0A2A8CWX0"/>
<organism evidence="1 2">
    <name type="scientific">Longibacter salinarum</name>
    <dbReference type="NCBI Taxonomy" id="1850348"/>
    <lineage>
        <taxon>Bacteria</taxon>
        <taxon>Pseudomonadati</taxon>
        <taxon>Rhodothermota</taxon>
        <taxon>Rhodothermia</taxon>
        <taxon>Rhodothermales</taxon>
        <taxon>Salisaetaceae</taxon>
        <taxon>Longibacter</taxon>
    </lineage>
</organism>
<name>A0A2A8CWX0_9BACT</name>
<evidence type="ECO:0000313" key="2">
    <source>
        <dbReference type="Proteomes" id="UP000220102"/>
    </source>
</evidence>
<dbReference type="Proteomes" id="UP000220102">
    <property type="component" value="Unassembled WGS sequence"/>
</dbReference>
<protein>
    <submittedName>
        <fullName evidence="1">Uncharacterized protein</fullName>
    </submittedName>
</protein>
<evidence type="ECO:0000313" key="1">
    <source>
        <dbReference type="EMBL" id="PEN13195.1"/>
    </source>
</evidence>
<gene>
    <name evidence="1" type="ORF">CRI94_11170</name>
</gene>
<sequence length="64" mass="7262">MADSDLRCLSDGIIARTDRQEVRPLAWPKAVRRTGSVWRMGYEEVRMNGPVSGADQGNRLAWMQ</sequence>
<keyword evidence="2" id="KW-1185">Reference proteome</keyword>
<comment type="caution">
    <text evidence="1">The sequence shown here is derived from an EMBL/GenBank/DDBJ whole genome shotgun (WGS) entry which is preliminary data.</text>
</comment>
<dbReference type="EMBL" id="PDEQ01000005">
    <property type="protein sequence ID" value="PEN13195.1"/>
    <property type="molecule type" value="Genomic_DNA"/>
</dbReference>
<reference evidence="1 2" key="1">
    <citation type="submission" date="2017-10" db="EMBL/GenBank/DDBJ databases">
        <title>Draft genome of Longibacter Salinarum.</title>
        <authorList>
            <person name="Goh K.M."/>
            <person name="Shamsir M.S."/>
            <person name="Lim S.W."/>
        </authorList>
    </citation>
    <scope>NUCLEOTIDE SEQUENCE [LARGE SCALE GENOMIC DNA]</scope>
    <source>
        <strain evidence="1 2">KCTC 52045</strain>
    </source>
</reference>